<feature type="transmembrane region" description="Helical" evidence="1">
    <location>
        <begin position="20"/>
        <end position="47"/>
    </location>
</feature>
<dbReference type="AlphaFoldDB" id="A0A3A9WJQ3"/>
<keyword evidence="1" id="KW-1133">Transmembrane helix</keyword>
<dbReference type="EMBL" id="RBDX01000007">
    <property type="protein sequence ID" value="RKN09674.1"/>
    <property type="molecule type" value="Genomic_DNA"/>
</dbReference>
<name>A0A3A9WJQ3_9ACTN</name>
<keyword evidence="1" id="KW-0812">Transmembrane</keyword>
<proteinExistence type="predicted"/>
<evidence type="ECO:0000313" key="3">
    <source>
        <dbReference type="EMBL" id="RKN23312.1"/>
    </source>
</evidence>
<dbReference type="OrthoDB" id="3873836at2"/>
<protein>
    <recommendedName>
        <fullName evidence="6">Integral membrane protein</fullName>
    </recommendedName>
</protein>
<dbReference type="EMBL" id="RBDY01000007">
    <property type="protein sequence ID" value="RKN23312.1"/>
    <property type="molecule type" value="Genomic_DNA"/>
</dbReference>
<dbReference type="Proteomes" id="UP000268652">
    <property type="component" value="Unassembled WGS sequence"/>
</dbReference>
<sequence length="97" mass="9791">MRACDPGGVSESDVSNPGDALVRVGGVVFGVGAVATLATVVPLFVGAEPLPTAAYLVSMLMGVGFAIAGAGLGRSVVHQRRRDRAAMRERAGAQAAR</sequence>
<evidence type="ECO:0000313" key="4">
    <source>
        <dbReference type="Proteomes" id="UP000268652"/>
    </source>
</evidence>
<evidence type="ECO:0008006" key="6">
    <source>
        <dbReference type="Google" id="ProtNLM"/>
    </source>
</evidence>
<evidence type="ECO:0000313" key="5">
    <source>
        <dbReference type="Proteomes" id="UP000275024"/>
    </source>
</evidence>
<accession>A0A3A9WJQ3</accession>
<reference evidence="4 5" key="1">
    <citation type="submission" date="2018-09" db="EMBL/GenBank/DDBJ databases">
        <title>Streptomyces sp. nov. DS1-2, an endophytic actinomycete isolated from roots of Dendrobium scabrilingue.</title>
        <authorList>
            <person name="Kuncharoen N."/>
            <person name="Kudo T."/>
            <person name="Ohkuma M."/>
            <person name="Yuki M."/>
            <person name="Tanasupawat S."/>
        </authorList>
    </citation>
    <scope>NUCLEOTIDE SEQUENCE [LARGE SCALE GENOMIC DNA]</scope>
    <source>
        <strain evidence="2 5">AZ1-7</strain>
        <strain evidence="3 4">DS1-2</strain>
    </source>
</reference>
<feature type="transmembrane region" description="Helical" evidence="1">
    <location>
        <begin position="53"/>
        <end position="77"/>
    </location>
</feature>
<evidence type="ECO:0000256" key="1">
    <source>
        <dbReference type="SAM" id="Phobius"/>
    </source>
</evidence>
<keyword evidence="1" id="KW-0472">Membrane</keyword>
<dbReference type="RefSeq" id="WP_120696999.1">
    <property type="nucleotide sequence ID" value="NZ_RBDX01000007.1"/>
</dbReference>
<gene>
    <name evidence="3" type="ORF">D7318_12435</name>
    <name evidence="2" type="ORF">D7319_11480</name>
</gene>
<dbReference type="Proteomes" id="UP000275024">
    <property type="component" value="Unassembled WGS sequence"/>
</dbReference>
<organism evidence="2 5">
    <name type="scientific">Streptomyces radicis</name>
    <dbReference type="NCBI Taxonomy" id="1750517"/>
    <lineage>
        <taxon>Bacteria</taxon>
        <taxon>Bacillati</taxon>
        <taxon>Actinomycetota</taxon>
        <taxon>Actinomycetes</taxon>
        <taxon>Kitasatosporales</taxon>
        <taxon>Streptomycetaceae</taxon>
        <taxon>Streptomyces</taxon>
    </lineage>
</organism>
<comment type="caution">
    <text evidence="2">The sequence shown here is derived from an EMBL/GenBank/DDBJ whole genome shotgun (WGS) entry which is preliminary data.</text>
</comment>
<keyword evidence="4" id="KW-1185">Reference proteome</keyword>
<evidence type="ECO:0000313" key="2">
    <source>
        <dbReference type="EMBL" id="RKN09674.1"/>
    </source>
</evidence>